<feature type="transmembrane region" description="Helical" evidence="1">
    <location>
        <begin position="138"/>
        <end position="158"/>
    </location>
</feature>
<dbReference type="GO" id="GO:0005886">
    <property type="term" value="C:plasma membrane"/>
    <property type="evidence" value="ECO:0007669"/>
    <property type="project" value="TreeGrafter"/>
</dbReference>
<protein>
    <submittedName>
        <fullName evidence="2">Unannotated protein</fullName>
    </submittedName>
</protein>
<dbReference type="Pfam" id="PF05656">
    <property type="entry name" value="DUF805"/>
    <property type="match status" value="1"/>
</dbReference>
<dbReference type="EMBL" id="CAEZTI010000028">
    <property type="protein sequence ID" value="CAB4558773.1"/>
    <property type="molecule type" value="Genomic_DNA"/>
</dbReference>
<dbReference type="PANTHER" id="PTHR34980:SF2">
    <property type="entry name" value="INNER MEMBRANE PROTEIN YHAH-RELATED"/>
    <property type="match status" value="1"/>
</dbReference>
<feature type="transmembrane region" description="Helical" evidence="1">
    <location>
        <begin position="170"/>
        <end position="189"/>
    </location>
</feature>
<evidence type="ECO:0000256" key="1">
    <source>
        <dbReference type="SAM" id="Phobius"/>
    </source>
</evidence>
<dbReference type="AlphaFoldDB" id="A0A6J6D934"/>
<feature type="transmembrane region" description="Helical" evidence="1">
    <location>
        <begin position="111"/>
        <end position="132"/>
    </location>
</feature>
<gene>
    <name evidence="2" type="ORF">UFOPK1619_00251</name>
</gene>
<keyword evidence="1" id="KW-0472">Membrane</keyword>
<reference evidence="2" key="1">
    <citation type="submission" date="2020-05" db="EMBL/GenBank/DDBJ databases">
        <authorList>
            <person name="Chiriac C."/>
            <person name="Salcher M."/>
            <person name="Ghai R."/>
            <person name="Kavagutti S V."/>
        </authorList>
    </citation>
    <scope>NUCLEOTIDE SEQUENCE</scope>
</reference>
<accession>A0A6J6D934</accession>
<dbReference type="InterPro" id="IPR008523">
    <property type="entry name" value="DUF805"/>
</dbReference>
<evidence type="ECO:0000313" key="2">
    <source>
        <dbReference type="EMBL" id="CAB4558773.1"/>
    </source>
</evidence>
<keyword evidence="1" id="KW-1133">Transmembrane helix</keyword>
<dbReference type="PANTHER" id="PTHR34980">
    <property type="entry name" value="INNER MEMBRANE PROTEIN-RELATED-RELATED"/>
    <property type="match status" value="1"/>
</dbReference>
<name>A0A6J6D934_9ZZZZ</name>
<organism evidence="2">
    <name type="scientific">freshwater metagenome</name>
    <dbReference type="NCBI Taxonomy" id="449393"/>
    <lineage>
        <taxon>unclassified sequences</taxon>
        <taxon>metagenomes</taxon>
        <taxon>ecological metagenomes</taxon>
    </lineage>
</organism>
<sequence length="248" mass="28767">MGLMKRLNELKVSRQIKKIANELEVIREVRNIDNEYADLIKSATEDEEKKNIRAKVEYYKSIYGSPEMPDPKTVNDTEFINAPRAMKFFETIRFSYKNYSNFEGRASRSEFWYWVQFVALTTTALAMVVSFVEINRIFSSNFLAIFVLSSIIPTLARVVRRLHDTDKPGIYALFWFTPIVGYFLLLFWLCTKSDFGSNRFGPSARVIHEAPTRYQAPQRSLKPVSDGYGTKRALPGSFLKRLLRKLLS</sequence>
<keyword evidence="1" id="KW-0812">Transmembrane</keyword>
<proteinExistence type="predicted"/>